<evidence type="ECO:0000259" key="1">
    <source>
        <dbReference type="Pfam" id="PF18962"/>
    </source>
</evidence>
<dbReference type="InterPro" id="IPR026444">
    <property type="entry name" value="Secre_tail"/>
</dbReference>
<evidence type="ECO:0000313" key="2">
    <source>
        <dbReference type="EMBL" id="SVA53118.1"/>
    </source>
</evidence>
<dbReference type="EMBL" id="UINC01012124">
    <property type="protein sequence ID" value="SVA53118.1"/>
    <property type="molecule type" value="Genomic_DNA"/>
</dbReference>
<feature type="domain" description="Secretion system C-terminal sorting" evidence="1">
    <location>
        <begin position="463"/>
        <end position="535"/>
    </location>
</feature>
<reference evidence="2" key="1">
    <citation type="submission" date="2018-05" db="EMBL/GenBank/DDBJ databases">
        <authorList>
            <person name="Lanie J.A."/>
            <person name="Ng W.-L."/>
            <person name="Kazmierczak K.M."/>
            <person name="Andrzejewski T.M."/>
            <person name="Davidsen T.M."/>
            <person name="Wayne K.J."/>
            <person name="Tettelin H."/>
            <person name="Glass J.I."/>
            <person name="Rusch D."/>
            <person name="Podicherti R."/>
            <person name="Tsui H.-C.T."/>
            <person name="Winkler M.E."/>
        </authorList>
    </citation>
    <scope>NUCLEOTIDE SEQUENCE</scope>
</reference>
<organism evidence="2">
    <name type="scientific">marine metagenome</name>
    <dbReference type="NCBI Taxonomy" id="408172"/>
    <lineage>
        <taxon>unclassified sequences</taxon>
        <taxon>metagenomes</taxon>
        <taxon>ecological metagenomes</taxon>
    </lineage>
</organism>
<proteinExistence type="predicted"/>
<protein>
    <recommendedName>
        <fullName evidence="1">Secretion system C-terminal sorting domain-containing protein</fullName>
    </recommendedName>
</protein>
<dbReference type="NCBIfam" id="TIGR04183">
    <property type="entry name" value="Por_Secre_tail"/>
    <property type="match status" value="1"/>
</dbReference>
<feature type="non-terminal residue" evidence="2">
    <location>
        <position position="1"/>
    </location>
</feature>
<accession>A0A381WLP3</accession>
<sequence length="552" mass="61774">VSIESDNNGVITSIPDYDIGLPGSGLLIWHIDENKIQSGIGDYSINKNIDFSGIDIEEADGAQDIGHESFFMFNDPSSGYFGDMWFAENEEYFRANPQNEGMLPVFDENTYPNTNSNNGSKSYLSIENISHAQDTATFNIINTLKPYGYSDSSAYYRAFFTINNAGSTILIGGLDSLWFTKNINNGTRPYFHSLISNEVLIGMNNSGELSLVEVFEYFHSSVIHSVYEYDSDYENLSFRGSVTIDSLIYPVYRNDFQEKSLLNQEQWDEHTSSVFGPQGVYIINEQNGISTISTSGEENALNELSPSSISGIDLQLDAEVDLLVVDNDGILSAYNNQLSLLSNFPADYKVTGTLLSKNLLGDDYPEIIVKSIDSSSIYIIDYQGRILSAIATEKNDDLVLIATINQKNCIITRYNIFQFYDNDDNKGNEWTNIHGDQGNSRNLDIQYTPTNISTKLVSEAYCYPNPIKSLKAKIRVETNNARFLEAKVYNSSGHFIKKFTNNTNSSGYHITEWEFDVSELESGIYFARLEAKANSSNSVSDYSSIIKIAVIK</sequence>
<gene>
    <name evidence="2" type="ORF">METZ01_LOCUS105972</name>
</gene>
<name>A0A381WLP3_9ZZZZ</name>
<dbReference type="AlphaFoldDB" id="A0A381WLP3"/>
<dbReference type="Pfam" id="PF18962">
    <property type="entry name" value="Por_Secre_tail"/>
    <property type="match status" value="1"/>
</dbReference>